<feature type="compositionally biased region" description="Acidic residues" evidence="7">
    <location>
        <begin position="9"/>
        <end position="18"/>
    </location>
</feature>
<evidence type="ECO:0000256" key="7">
    <source>
        <dbReference type="SAM" id="MobiDB-lite"/>
    </source>
</evidence>
<name>A0A915ENR8_9BILA</name>
<dbReference type="InterPro" id="IPR009072">
    <property type="entry name" value="Histone-fold"/>
</dbReference>
<dbReference type="GO" id="GO:0046982">
    <property type="term" value="F:protein heterodimerization activity"/>
    <property type="evidence" value="ECO:0007669"/>
    <property type="project" value="InterPro"/>
</dbReference>
<dbReference type="Gene3D" id="1.10.20.10">
    <property type="entry name" value="Histone, subunit A"/>
    <property type="match status" value="1"/>
</dbReference>
<dbReference type="Proteomes" id="UP000887574">
    <property type="component" value="Unplaced"/>
</dbReference>
<keyword evidence="2" id="KW-0805">Transcription regulation</keyword>
<dbReference type="PANTHER" id="PTHR11380:SF5">
    <property type="entry name" value="TRANSCRIPTION INITIATION FACTOR TFIID SUBUNIT 13"/>
    <property type="match status" value="1"/>
</dbReference>
<dbReference type="Pfam" id="PF02269">
    <property type="entry name" value="TFIID-18kDa"/>
    <property type="match status" value="1"/>
</dbReference>
<dbReference type="PANTHER" id="PTHR11380">
    <property type="entry name" value="TRANSCRIPTION INITIATION FACTOR TFIID/SUPT3-RELATED"/>
    <property type="match status" value="1"/>
</dbReference>
<evidence type="ECO:0000313" key="8">
    <source>
        <dbReference type="Proteomes" id="UP000887574"/>
    </source>
</evidence>
<dbReference type="SUPFAM" id="SSF47113">
    <property type="entry name" value="Histone-fold"/>
    <property type="match status" value="1"/>
</dbReference>
<evidence type="ECO:0000256" key="4">
    <source>
        <dbReference type="ARBA" id="ARBA00023242"/>
    </source>
</evidence>
<evidence type="ECO:0000313" key="9">
    <source>
        <dbReference type="WBParaSite" id="jg8207"/>
    </source>
</evidence>
<evidence type="ECO:0000256" key="5">
    <source>
        <dbReference type="ARBA" id="ARBA00038392"/>
    </source>
</evidence>
<keyword evidence="3" id="KW-0804">Transcription</keyword>
<proteinExistence type="inferred from homology"/>
<dbReference type="InterPro" id="IPR003195">
    <property type="entry name" value="TFIID_TAF13"/>
</dbReference>
<protein>
    <recommendedName>
        <fullName evidence="6">Transcription initiation factor TFIID subunit 13</fullName>
    </recommendedName>
</protein>
<dbReference type="GO" id="GO:0005669">
    <property type="term" value="C:transcription factor TFIID complex"/>
    <property type="evidence" value="ECO:0007669"/>
    <property type="project" value="TreeGrafter"/>
</dbReference>
<dbReference type="CDD" id="cd07978">
    <property type="entry name" value="HFD_TAF13"/>
    <property type="match status" value="1"/>
</dbReference>
<comment type="subcellular location">
    <subcellularLocation>
        <location evidence="1">Nucleus</location>
    </subcellularLocation>
</comment>
<organism evidence="8 9">
    <name type="scientific">Ditylenchus dipsaci</name>
    <dbReference type="NCBI Taxonomy" id="166011"/>
    <lineage>
        <taxon>Eukaryota</taxon>
        <taxon>Metazoa</taxon>
        <taxon>Ecdysozoa</taxon>
        <taxon>Nematoda</taxon>
        <taxon>Chromadorea</taxon>
        <taxon>Rhabditida</taxon>
        <taxon>Tylenchina</taxon>
        <taxon>Tylenchomorpha</taxon>
        <taxon>Sphaerularioidea</taxon>
        <taxon>Anguinidae</taxon>
        <taxon>Anguininae</taxon>
        <taxon>Ditylenchus</taxon>
    </lineage>
</organism>
<dbReference type="GO" id="GO:0006366">
    <property type="term" value="P:transcription by RNA polymerase II"/>
    <property type="evidence" value="ECO:0007669"/>
    <property type="project" value="InterPro"/>
</dbReference>
<feature type="region of interest" description="Disordered" evidence="7">
    <location>
        <begin position="1"/>
        <end position="33"/>
    </location>
</feature>
<sequence>MIDPACLFDSDDEDEGEEGAVGPGGSASKKKTPEERKFVFRRELRAMLYGFGDNKSPADNTMDVLEQIVVDYIRQVCQKALAVGKPNKLLLEDIHYLIRRDQKKFSRVKELLSMSEELKKARKAFEDAKEI</sequence>
<dbReference type="AlphaFoldDB" id="A0A915ENR8"/>
<keyword evidence="4" id="KW-0539">Nucleus</keyword>
<dbReference type="WBParaSite" id="jg8207">
    <property type="protein sequence ID" value="jg8207"/>
    <property type="gene ID" value="jg8207"/>
</dbReference>
<evidence type="ECO:0000256" key="2">
    <source>
        <dbReference type="ARBA" id="ARBA00023015"/>
    </source>
</evidence>
<keyword evidence="8" id="KW-1185">Reference proteome</keyword>
<comment type="similarity">
    <text evidence="5">Belongs to the TAF13 family.</text>
</comment>
<evidence type="ECO:0000256" key="1">
    <source>
        <dbReference type="ARBA" id="ARBA00004123"/>
    </source>
</evidence>
<reference evidence="9" key="1">
    <citation type="submission" date="2022-11" db="UniProtKB">
        <authorList>
            <consortium name="WormBaseParasite"/>
        </authorList>
    </citation>
    <scope>IDENTIFICATION</scope>
</reference>
<evidence type="ECO:0000256" key="3">
    <source>
        <dbReference type="ARBA" id="ARBA00023163"/>
    </source>
</evidence>
<evidence type="ECO:0000256" key="6">
    <source>
        <dbReference type="ARBA" id="ARBA00040136"/>
    </source>
</evidence>
<accession>A0A915ENR8</accession>